<accession>A0ABT8N6B7</accession>
<evidence type="ECO:0000256" key="1">
    <source>
        <dbReference type="SAM" id="Phobius"/>
    </source>
</evidence>
<keyword evidence="1" id="KW-0812">Transmembrane</keyword>
<evidence type="ECO:0000313" key="3">
    <source>
        <dbReference type="Proteomes" id="UP001172055"/>
    </source>
</evidence>
<keyword evidence="1" id="KW-0472">Membrane</keyword>
<keyword evidence="3" id="KW-1185">Reference proteome</keyword>
<reference evidence="2 3" key="1">
    <citation type="submission" date="2023-06" db="EMBL/GenBank/DDBJ databases">
        <title>Novel species in genus Planococcus.</title>
        <authorList>
            <person name="Ning S."/>
        </authorList>
    </citation>
    <scope>NUCLEOTIDE SEQUENCE [LARGE SCALE GENOMIC DNA]</scope>
    <source>
        <strain evidence="2 3">N028</strain>
    </source>
</reference>
<comment type="caution">
    <text evidence="2">The sequence shown here is derived from an EMBL/GenBank/DDBJ whole genome shotgun (WGS) entry which is preliminary data.</text>
</comment>
<dbReference type="Proteomes" id="UP001172055">
    <property type="component" value="Unassembled WGS sequence"/>
</dbReference>
<evidence type="ECO:0000313" key="2">
    <source>
        <dbReference type="EMBL" id="MDN7243433.1"/>
    </source>
</evidence>
<name>A0ABT8N6B7_9BACL</name>
<dbReference type="Pfam" id="PF10011">
    <property type="entry name" value="DUF2254"/>
    <property type="match status" value="1"/>
</dbReference>
<feature type="transmembrane region" description="Helical" evidence="1">
    <location>
        <begin position="106"/>
        <end position="124"/>
    </location>
</feature>
<dbReference type="InterPro" id="IPR018723">
    <property type="entry name" value="DUF2254_membrane"/>
</dbReference>
<dbReference type="RefSeq" id="WP_301724894.1">
    <property type="nucleotide sequence ID" value="NZ_JAUJWV010000004.1"/>
</dbReference>
<gene>
    <name evidence="2" type="ORF">QWY14_16710</name>
</gene>
<sequence length="433" mass="49517">MKPISYILKEKVWVTPALYSIGAILLSLASFYLDMYFTERLQNYIPQIFLTSVEVGQTILGILTAAMLTMTTFTFSTVLVVLTMYTSQFSPRAPENFIRSRSTKHVLGIFVAGFIFNLLSLLYIREDIFDHEILTTTIGILLVFFCIATFAYYIHFVATNIQISTLINKLIDDADDVISQYVELQDENFVSMENWEPVKKQETLKADSAGYIQFLDLVGLVKFAQKQDIQIDVIVKIGEYVYEGKPLMHIYTEGGKSITLNRFLTIGNEQTAEQDLGYAIQKIVEVGIRAISPGRQDPNTTNDILIRLGRLLGKMGHLKTDDLVLTDDQEMNRVLYRFSPYRDILYRAYYQLSYQGRSDISVISSMTESLTVTAALAPKMRHETIWKTQLYILEGINKEALKEADWAYLQKRVDELAEMTAQKTVDLTIYNKK</sequence>
<keyword evidence="1" id="KW-1133">Transmembrane helix</keyword>
<feature type="transmembrane region" description="Helical" evidence="1">
    <location>
        <begin position="59"/>
        <end position="85"/>
    </location>
</feature>
<proteinExistence type="predicted"/>
<organism evidence="2 3">
    <name type="scientific">Planococcus shixiaomingii</name>
    <dbReference type="NCBI Taxonomy" id="3058393"/>
    <lineage>
        <taxon>Bacteria</taxon>
        <taxon>Bacillati</taxon>
        <taxon>Bacillota</taxon>
        <taxon>Bacilli</taxon>
        <taxon>Bacillales</taxon>
        <taxon>Caryophanaceae</taxon>
        <taxon>Planococcus</taxon>
    </lineage>
</organism>
<protein>
    <submittedName>
        <fullName evidence="2">DUF2254 domain-containing protein</fullName>
    </submittedName>
</protein>
<dbReference type="EMBL" id="JAUJWV010000004">
    <property type="protein sequence ID" value="MDN7243433.1"/>
    <property type="molecule type" value="Genomic_DNA"/>
</dbReference>
<feature type="transmembrane region" description="Helical" evidence="1">
    <location>
        <begin position="12"/>
        <end position="33"/>
    </location>
</feature>
<feature type="transmembrane region" description="Helical" evidence="1">
    <location>
        <begin position="136"/>
        <end position="154"/>
    </location>
</feature>